<keyword evidence="6 8" id="KW-0539">Nucleus</keyword>
<dbReference type="Pfam" id="PF04934">
    <property type="entry name" value="Med6"/>
    <property type="match status" value="1"/>
</dbReference>
<feature type="compositionally biased region" description="Basic and acidic residues" evidence="9">
    <location>
        <begin position="290"/>
        <end position="303"/>
    </location>
</feature>
<dbReference type="InterPro" id="IPR007018">
    <property type="entry name" value="Mediator_Med6"/>
</dbReference>
<feature type="compositionally biased region" description="Low complexity" evidence="9">
    <location>
        <begin position="316"/>
        <end position="329"/>
    </location>
</feature>
<dbReference type="GO" id="GO:0016592">
    <property type="term" value="C:mediator complex"/>
    <property type="evidence" value="ECO:0007669"/>
    <property type="project" value="InterPro"/>
</dbReference>
<proteinExistence type="inferred from homology"/>
<reference evidence="11" key="1">
    <citation type="journal article" date="2012" name="PLoS Genet.">
        <title>The genomes of the fungal plant pathogens Cladosporium fulvum and Dothistroma septosporum reveal adaptation to different hosts and lifestyles but also signatures of common ancestry.</title>
        <authorList>
            <person name="de Wit P.J.G.M."/>
            <person name="van der Burgt A."/>
            <person name="Oekmen B."/>
            <person name="Stergiopoulos I."/>
            <person name="Abd-Elsalam K.A."/>
            <person name="Aerts A.L."/>
            <person name="Bahkali A.H."/>
            <person name="Beenen H.G."/>
            <person name="Chettri P."/>
            <person name="Cox M.P."/>
            <person name="Datema E."/>
            <person name="de Vries R.P."/>
            <person name="Dhillon B."/>
            <person name="Ganley A.R."/>
            <person name="Griffiths S.A."/>
            <person name="Guo Y."/>
            <person name="Hamelin R.C."/>
            <person name="Henrissat B."/>
            <person name="Kabir M.S."/>
            <person name="Jashni M.K."/>
            <person name="Kema G."/>
            <person name="Klaubauf S."/>
            <person name="Lapidus A."/>
            <person name="Levasseur A."/>
            <person name="Lindquist E."/>
            <person name="Mehrabi R."/>
            <person name="Ohm R.A."/>
            <person name="Owen T.J."/>
            <person name="Salamov A."/>
            <person name="Schwelm A."/>
            <person name="Schijlen E."/>
            <person name="Sun H."/>
            <person name="van den Burg H.A."/>
            <person name="van Ham R.C.H.J."/>
            <person name="Zhang S."/>
            <person name="Goodwin S.B."/>
            <person name="Grigoriev I.V."/>
            <person name="Collemare J."/>
            <person name="Bradshaw R.E."/>
        </authorList>
    </citation>
    <scope>NUCLEOTIDE SEQUENCE [LARGE SCALE GENOMIC DNA]</scope>
    <source>
        <strain evidence="11">NZE10 / CBS 128990</strain>
    </source>
</reference>
<evidence type="ECO:0000256" key="5">
    <source>
        <dbReference type="ARBA" id="ARBA00023163"/>
    </source>
</evidence>
<evidence type="ECO:0000313" key="11">
    <source>
        <dbReference type="Proteomes" id="UP000016933"/>
    </source>
</evidence>
<feature type="region of interest" description="Disordered" evidence="9">
    <location>
        <begin position="153"/>
        <end position="192"/>
    </location>
</feature>
<evidence type="ECO:0000256" key="6">
    <source>
        <dbReference type="ARBA" id="ARBA00023242"/>
    </source>
</evidence>
<reference evidence="10 11" key="2">
    <citation type="journal article" date="2012" name="PLoS Pathog.">
        <title>Diverse lifestyles and strategies of plant pathogenesis encoded in the genomes of eighteen Dothideomycetes fungi.</title>
        <authorList>
            <person name="Ohm R.A."/>
            <person name="Feau N."/>
            <person name="Henrissat B."/>
            <person name="Schoch C.L."/>
            <person name="Horwitz B.A."/>
            <person name="Barry K.W."/>
            <person name="Condon B.J."/>
            <person name="Copeland A.C."/>
            <person name="Dhillon B."/>
            <person name="Glaser F."/>
            <person name="Hesse C.N."/>
            <person name="Kosti I."/>
            <person name="LaButti K."/>
            <person name="Lindquist E.A."/>
            <person name="Lucas S."/>
            <person name="Salamov A.A."/>
            <person name="Bradshaw R.E."/>
            <person name="Ciuffetti L."/>
            <person name="Hamelin R.C."/>
            <person name="Kema G.H.J."/>
            <person name="Lawrence C."/>
            <person name="Scott J.A."/>
            <person name="Spatafora J.W."/>
            <person name="Turgeon B.G."/>
            <person name="de Wit P.J.G.M."/>
            <person name="Zhong S."/>
            <person name="Goodwin S.B."/>
            <person name="Grigoriev I.V."/>
        </authorList>
    </citation>
    <scope>NUCLEOTIDE SEQUENCE [LARGE SCALE GENOMIC DNA]</scope>
    <source>
        <strain evidence="11">NZE10 / CBS 128990</strain>
    </source>
</reference>
<feature type="compositionally biased region" description="Basic residues" evidence="9">
    <location>
        <begin position="304"/>
        <end position="315"/>
    </location>
</feature>
<dbReference type="eggNOG" id="KOG3169">
    <property type="taxonomic scope" value="Eukaryota"/>
</dbReference>
<comment type="subcellular location">
    <subcellularLocation>
        <location evidence="1 8">Nucleus</location>
    </subcellularLocation>
</comment>
<dbReference type="HOGENOM" id="CLU_060172_1_0_1"/>
<dbReference type="GO" id="GO:0006357">
    <property type="term" value="P:regulation of transcription by RNA polymerase II"/>
    <property type="evidence" value="ECO:0007669"/>
    <property type="project" value="InterPro"/>
</dbReference>
<evidence type="ECO:0000256" key="8">
    <source>
        <dbReference type="RuleBase" id="RU364143"/>
    </source>
</evidence>
<feature type="region of interest" description="Disordered" evidence="9">
    <location>
        <begin position="258"/>
        <end position="336"/>
    </location>
</feature>
<evidence type="ECO:0000256" key="3">
    <source>
        <dbReference type="ARBA" id="ARBA00020634"/>
    </source>
</evidence>
<dbReference type="OMA" id="ASHGHTY"/>
<evidence type="ECO:0000256" key="2">
    <source>
        <dbReference type="ARBA" id="ARBA00007526"/>
    </source>
</evidence>
<keyword evidence="11" id="KW-1185">Reference proteome</keyword>
<dbReference type="GO" id="GO:0003712">
    <property type="term" value="F:transcription coregulator activity"/>
    <property type="evidence" value="ECO:0007669"/>
    <property type="project" value="InterPro"/>
</dbReference>
<dbReference type="OrthoDB" id="344220at2759"/>
<protein>
    <recommendedName>
        <fullName evidence="3 8">Mediator of RNA polymerase II transcription subunit 6</fullName>
    </recommendedName>
    <alternativeName>
        <fullName evidence="7 8">Mediator complex subunit 6</fullName>
    </alternativeName>
</protein>
<comment type="subunit">
    <text evidence="8">Component of the Mediator complex.</text>
</comment>
<evidence type="ECO:0000256" key="1">
    <source>
        <dbReference type="ARBA" id="ARBA00004123"/>
    </source>
</evidence>
<name>N1PZ86_DOTSN</name>
<dbReference type="PANTHER" id="PTHR13104">
    <property type="entry name" value="MED-6-RELATED"/>
    <property type="match status" value="1"/>
</dbReference>
<keyword evidence="8" id="KW-0010">Activator</keyword>
<organism evidence="10 11">
    <name type="scientific">Dothistroma septosporum (strain NZE10 / CBS 128990)</name>
    <name type="common">Red band needle blight fungus</name>
    <name type="synonym">Mycosphaerella pini</name>
    <dbReference type="NCBI Taxonomy" id="675120"/>
    <lineage>
        <taxon>Eukaryota</taxon>
        <taxon>Fungi</taxon>
        <taxon>Dikarya</taxon>
        <taxon>Ascomycota</taxon>
        <taxon>Pezizomycotina</taxon>
        <taxon>Dothideomycetes</taxon>
        <taxon>Dothideomycetidae</taxon>
        <taxon>Mycosphaerellales</taxon>
        <taxon>Mycosphaerellaceae</taxon>
        <taxon>Dothistroma</taxon>
    </lineage>
</organism>
<keyword evidence="5 8" id="KW-0804">Transcription</keyword>
<comment type="function">
    <text evidence="8">Component of the Mediator complex, a coactivator involved in the regulated transcription of nearly all RNA polymerase II-dependent genes. Mediator functions as a bridge to convey information from gene-specific regulatory proteins to the basal RNA polymerase II transcription machinery. Mediator is recruited to promoters by direct interactions with regulatory proteins and serves as a scaffold for the assembly of a functional preinitiation complex with RNA polymerase II and the general transcription factors.</text>
</comment>
<keyword evidence="4 8" id="KW-0805">Transcription regulation</keyword>
<dbReference type="Proteomes" id="UP000016933">
    <property type="component" value="Unassembled WGS sequence"/>
</dbReference>
<evidence type="ECO:0000256" key="4">
    <source>
        <dbReference type="ARBA" id="ARBA00023015"/>
    </source>
</evidence>
<gene>
    <name evidence="8" type="primary">MED6</name>
    <name evidence="10" type="ORF">DOTSEDRAFT_69588</name>
</gene>
<evidence type="ECO:0000313" key="10">
    <source>
        <dbReference type="EMBL" id="EME47680.1"/>
    </source>
</evidence>
<evidence type="ECO:0000256" key="7">
    <source>
        <dbReference type="ARBA" id="ARBA00031259"/>
    </source>
</evidence>
<evidence type="ECO:0000256" key="9">
    <source>
        <dbReference type="SAM" id="MobiDB-lite"/>
    </source>
</evidence>
<dbReference type="Gene3D" id="3.10.450.580">
    <property type="entry name" value="Mediator complex, subunit Med6"/>
    <property type="match status" value="1"/>
</dbReference>
<dbReference type="STRING" id="675120.N1PZ86"/>
<sequence>MQQAGNDMHTYNLSLNRQALEENLRRRPGLEYMIVGQPQPHPDPALAAQGVTTGVYTIRKQDRQRAPPDVYLRPPHVLTEKSHDGKGSWELTVLGTYFAVGEAIYQAPSVFDIVGNRLLSAASSLNKFYNIADGLPRYTPATGYHYLPRSSKPVATATSATGTPARSREGSLAPATDSQSMRSGSVRPESQAGITSAAATLLETSLLAKSLEDSIRYGDEYTDENPLLGAPGTFYFQSSNTEVRKRREKEAAALKARLEQHTAMSSHTVVSTAEETVKIQSPPAVFTQERALKAEKSNGDRKGSKSSKKDRRKSRPATSPTTPASATSPQVPMSTA</sequence>
<comment type="similarity">
    <text evidence="2 8">Belongs to the Mediator complex subunit 6 family.</text>
</comment>
<accession>N1PZ86</accession>
<dbReference type="EMBL" id="KB446536">
    <property type="protein sequence ID" value="EME47680.1"/>
    <property type="molecule type" value="Genomic_DNA"/>
</dbReference>
<feature type="compositionally biased region" description="Polar residues" evidence="9">
    <location>
        <begin position="262"/>
        <end position="274"/>
    </location>
</feature>
<dbReference type="InterPro" id="IPR038566">
    <property type="entry name" value="Mediator_Med6_sf"/>
</dbReference>
<dbReference type="AlphaFoldDB" id="N1PZ86"/>